<dbReference type="Gene3D" id="3.40.50.300">
    <property type="entry name" value="P-loop containing nucleotide triphosphate hydrolases"/>
    <property type="match status" value="1"/>
</dbReference>
<feature type="repeat" description="ANK" evidence="3">
    <location>
        <begin position="1100"/>
        <end position="1132"/>
    </location>
</feature>
<feature type="repeat" description="ANK" evidence="3">
    <location>
        <begin position="1001"/>
        <end position="1033"/>
    </location>
</feature>
<protein>
    <recommendedName>
        <fullName evidence="4">Novel STAND NTPase 3 domain-containing protein</fullName>
    </recommendedName>
</protein>
<feature type="repeat" description="ANK" evidence="3">
    <location>
        <begin position="836"/>
        <end position="868"/>
    </location>
</feature>
<dbReference type="InterPro" id="IPR027417">
    <property type="entry name" value="P-loop_NTPase"/>
</dbReference>
<dbReference type="SMART" id="SM00248">
    <property type="entry name" value="ANK"/>
    <property type="match status" value="16"/>
</dbReference>
<gene>
    <name evidence="5" type="ORF">MCOR_22627</name>
</gene>
<dbReference type="Proteomes" id="UP000507470">
    <property type="component" value="Unassembled WGS sequence"/>
</dbReference>
<keyword evidence="6" id="KW-1185">Reference proteome</keyword>
<dbReference type="Pfam" id="PF00023">
    <property type="entry name" value="Ank"/>
    <property type="match status" value="1"/>
</dbReference>
<evidence type="ECO:0000256" key="2">
    <source>
        <dbReference type="ARBA" id="ARBA00023043"/>
    </source>
</evidence>
<dbReference type="InterPro" id="IPR049050">
    <property type="entry name" value="nSTAND3"/>
</dbReference>
<dbReference type="EMBL" id="CACVKT020003995">
    <property type="protein sequence ID" value="CAC5387269.1"/>
    <property type="molecule type" value="Genomic_DNA"/>
</dbReference>
<feature type="repeat" description="ANK" evidence="3">
    <location>
        <begin position="934"/>
        <end position="966"/>
    </location>
</feature>
<feature type="repeat" description="ANK" evidence="3">
    <location>
        <begin position="1034"/>
        <end position="1066"/>
    </location>
</feature>
<evidence type="ECO:0000313" key="5">
    <source>
        <dbReference type="EMBL" id="CAC5387269.1"/>
    </source>
</evidence>
<keyword evidence="2 3" id="KW-0040">ANK repeat</keyword>
<evidence type="ECO:0000313" key="6">
    <source>
        <dbReference type="Proteomes" id="UP000507470"/>
    </source>
</evidence>
<keyword evidence="1" id="KW-0677">Repeat</keyword>
<sequence length="1298" mass="147035">MDEEPSTSCGIKRSIPKELQDEVDVIAAKLPRDIVKSADLSDNQKRWLVVGICLHSVIAPALRNYVVQILTSFYNQLSCHHKIDTQIYPNHLQRYQPTNTYLNYEIINNNKAKHGYKKANYDYTIKNAVDLSKLFLQTHMAHYTGFDETCDSSALLGLIINIDQFTPVVKSDAEDVRRDIRNPWAHCDYTKWDALKYSTSFQLMEKLVMDLNMSHADKNQIMGELNKWKLNGRSFLNGSTLGLELVNEISQQTQVLAEYTKQVARKTDDNLLRIKKELDNFGRIFQNEKVQFKKDTRRGFLEIQRKLMDQDKTLKNHETQFEEIRESLSLSECRDSHIVEIDLWKEESEMFVETPAVNMISQILESKHCILIVGESGIGKSFLVHHVALNLHNKMKYNIIPCSGIRDIFQHYKEDSRQMFVLDDICGKYTTSLSDAQYLIKNEHILKRMLKRGVIKILATCRLDIYSEEMFKESCTFFASNIFNLSAKYSKDDILTICSRYLTEANIQLLKHQNVQFTPLMCSLYSNSQNFNLSDFLQSPFETYQMEWNKLKSIDPHKYCALFLCVIFNGFIKESLFDIYNENNTENKYVIENVYEICGINRGTSRSKIKRVLDSLVGTYLRKTGNNYIVIHDQMFDFMCGYFGKKDEMVTGILRYSDIRVINERTQLESLKEQHGKFTIIISKKYELEYFERIKHELKNGKMNQCFCNSQMKFEKYRALFLKMIKSIDDSLLMEYINKRNNRQYEFTCNKDDLVATEEYEYQDYSDDEDMTEGPFISSCIGGYNDIVQYFVSKGADITLSGLFNSPLTAACIGGNEKIVQLLIEKGSEKNQTCRLGFTPLTVACTEGNEKIVQLLIDKGCDVNQADDIKRTPLTAACWGGNENIVQLLIDKGCGVNQDGFAETPLTAACKRGYEKIVNLLINKGGNVNLVDTTGETPLTAACRGDNEKIVHLLIDNKVDVNQADSFKDTPLIVTCSLGKSEKIVQLLINQGVNLNQTDSIGQNSLTAACTGGNEKIVQLLIDKGVNVNMIDKLGQTPLTAACSRGHDKVVQLLLDQRADINNPLDLIKTPLIAACIGGHANTVELLLHQGYDLQRANVSPFTPLTAACWGQNENIFQLLIERGLDINQADGFGETPLMTACERGSYEILQMLIDKGVHIDQSTEEGLTPITATCGAGSEKAVKLLVDMGVDIDDADFMGPTPLIAACSVENANIVQLLIDKRCDVNQTDYIGRETPLIVACMRENKNIVKLLIDNGADVNQASEMDSRETPLMIALSRGNRMITQLLKDKGAEFVNS</sequence>
<dbReference type="OrthoDB" id="10396699at2759"/>
<dbReference type="InterPro" id="IPR051165">
    <property type="entry name" value="Multifunctional_ANK_Repeat"/>
</dbReference>
<evidence type="ECO:0000256" key="1">
    <source>
        <dbReference type="ARBA" id="ARBA00022737"/>
    </source>
</evidence>
<feature type="repeat" description="ANK" evidence="3">
    <location>
        <begin position="1233"/>
        <end position="1265"/>
    </location>
</feature>
<feature type="domain" description="Novel STAND NTPase 3" evidence="4">
    <location>
        <begin position="351"/>
        <end position="501"/>
    </location>
</feature>
<dbReference type="Gene3D" id="1.25.40.20">
    <property type="entry name" value="Ankyrin repeat-containing domain"/>
    <property type="match status" value="2"/>
</dbReference>
<feature type="repeat" description="ANK" evidence="3">
    <location>
        <begin position="1199"/>
        <end position="1231"/>
    </location>
</feature>
<evidence type="ECO:0000256" key="3">
    <source>
        <dbReference type="PROSITE-ProRule" id="PRU00023"/>
    </source>
</evidence>
<name>A0A6J8BX11_MYTCO</name>
<proteinExistence type="predicted"/>
<dbReference type="SUPFAM" id="SSF48403">
    <property type="entry name" value="Ankyrin repeat"/>
    <property type="match status" value="2"/>
</dbReference>
<organism evidence="5 6">
    <name type="scientific">Mytilus coruscus</name>
    <name type="common">Sea mussel</name>
    <dbReference type="NCBI Taxonomy" id="42192"/>
    <lineage>
        <taxon>Eukaryota</taxon>
        <taxon>Metazoa</taxon>
        <taxon>Spiralia</taxon>
        <taxon>Lophotrochozoa</taxon>
        <taxon>Mollusca</taxon>
        <taxon>Bivalvia</taxon>
        <taxon>Autobranchia</taxon>
        <taxon>Pteriomorphia</taxon>
        <taxon>Mytilida</taxon>
        <taxon>Mytiloidea</taxon>
        <taxon>Mytilidae</taxon>
        <taxon>Mytilinae</taxon>
        <taxon>Mytilus</taxon>
    </lineage>
</organism>
<dbReference type="Pfam" id="PF20720">
    <property type="entry name" value="nSTAND3"/>
    <property type="match status" value="1"/>
</dbReference>
<dbReference type="InterPro" id="IPR036770">
    <property type="entry name" value="Ankyrin_rpt-contain_sf"/>
</dbReference>
<dbReference type="PANTHER" id="PTHR24123:SF33">
    <property type="entry name" value="PROTEIN HOS4"/>
    <property type="match status" value="1"/>
</dbReference>
<dbReference type="PROSITE" id="PS50297">
    <property type="entry name" value="ANK_REP_REGION"/>
    <property type="match status" value="9"/>
</dbReference>
<accession>A0A6J8BX11</accession>
<evidence type="ECO:0000259" key="4">
    <source>
        <dbReference type="Pfam" id="PF20720"/>
    </source>
</evidence>
<reference evidence="5 6" key="1">
    <citation type="submission" date="2020-06" db="EMBL/GenBank/DDBJ databases">
        <authorList>
            <person name="Li R."/>
            <person name="Bekaert M."/>
        </authorList>
    </citation>
    <scope>NUCLEOTIDE SEQUENCE [LARGE SCALE GENOMIC DNA]</scope>
    <source>
        <strain evidence="6">wild</strain>
    </source>
</reference>
<dbReference type="Pfam" id="PF12796">
    <property type="entry name" value="Ank_2"/>
    <property type="match status" value="6"/>
</dbReference>
<feature type="repeat" description="ANK" evidence="3">
    <location>
        <begin position="1133"/>
        <end position="1165"/>
    </location>
</feature>
<dbReference type="InterPro" id="IPR002110">
    <property type="entry name" value="Ankyrin_rpt"/>
</dbReference>
<dbReference type="PROSITE" id="PS50088">
    <property type="entry name" value="ANK_REPEAT"/>
    <property type="match status" value="11"/>
</dbReference>
<feature type="repeat" description="ANK" evidence="3">
    <location>
        <begin position="1166"/>
        <end position="1198"/>
    </location>
</feature>
<dbReference type="PANTHER" id="PTHR24123">
    <property type="entry name" value="ANKYRIN REPEAT-CONTAINING"/>
    <property type="match status" value="1"/>
</dbReference>
<feature type="repeat" description="ANK" evidence="3">
    <location>
        <begin position="901"/>
        <end position="933"/>
    </location>
</feature>
<dbReference type="SUPFAM" id="SSF52540">
    <property type="entry name" value="P-loop containing nucleoside triphosphate hydrolases"/>
    <property type="match status" value="1"/>
</dbReference>
<dbReference type="PRINTS" id="PR01415">
    <property type="entry name" value="ANKYRIN"/>
</dbReference>
<feature type="repeat" description="ANK" evidence="3">
    <location>
        <begin position="967"/>
        <end position="1000"/>
    </location>
</feature>